<keyword evidence="2" id="KW-1185">Reference proteome</keyword>
<dbReference type="EMBL" id="MT418680">
    <property type="protein sequence ID" value="QKF94137.1"/>
    <property type="molecule type" value="Genomic_DNA"/>
</dbReference>
<reference evidence="1 2" key="1">
    <citation type="submission" date="2020-04" db="EMBL/GenBank/DDBJ databases">
        <title>Advantages and limits of metagenomic assembly and binning of a giant virus.</title>
        <authorList>
            <person name="Schulz F."/>
            <person name="Andreani J."/>
            <person name="Francis R."/>
            <person name="Boudjemaa H."/>
            <person name="Bou Khalil J.Y."/>
            <person name="Lee J."/>
            <person name="La Scola B."/>
            <person name="Woyke T."/>
        </authorList>
    </citation>
    <scope>NUCLEOTIDE SEQUENCE [LARGE SCALE GENOMIC DNA]</scope>
    <source>
        <strain evidence="1 2">FV1/VV64</strain>
    </source>
</reference>
<sequence length="330" mass="38480">MNINNILDNIKHVQHRKNIISLLNTKNIIKYNTLADFILDDNPHKPTEDELDKLWLDYEQLYLHTNHWVDSFWIKYEWLINEDGSPLSLEQKNIIKAYLKENSSHVQDNDFRLADNNTKPVLGDGKIENPGLWKLMHMFFRRLYCLMDRLKGIGTGPCPSIEEQLGIIKINTSDIPLEIESINNILNTTKKSLKIKEDSLLSKILSEITDTIISKNIPNVTRPFGYTDTNKHYHIELVNKNDETNDNLKNQSYNYLIANHKNINLNNMNNWLRFGKNDASFIFNIGNVKHSSSKYPKVLHISIVYNKDGIDNSLYQQLKNIVVDILNKYK</sequence>
<evidence type="ECO:0000313" key="2">
    <source>
        <dbReference type="Proteomes" id="UP001162001"/>
    </source>
</evidence>
<protein>
    <submittedName>
        <fullName evidence="1">Uncharacterized protein</fullName>
    </submittedName>
</protein>
<name>A0A7D3V8W2_9VIRU</name>
<evidence type="ECO:0000313" key="1">
    <source>
        <dbReference type="EMBL" id="QKF94137.1"/>
    </source>
</evidence>
<proteinExistence type="predicted"/>
<dbReference type="Proteomes" id="UP001162001">
    <property type="component" value="Segment"/>
</dbReference>
<organism evidence="1 2">
    <name type="scientific">Fadolivirus FV1/VV64</name>
    <dbReference type="NCBI Taxonomy" id="3070911"/>
    <lineage>
        <taxon>Viruses</taxon>
        <taxon>Varidnaviria</taxon>
        <taxon>Bamfordvirae</taxon>
        <taxon>Nucleocytoviricota</taxon>
        <taxon>Megaviricetes</taxon>
        <taxon>Imitervirales</taxon>
        <taxon>Mimiviridae</taxon>
        <taxon>Klosneuvirinae</taxon>
        <taxon>Fadolivirus</taxon>
        <taxon>Fadolivirus algeromassiliense</taxon>
    </lineage>
</organism>
<gene>
    <name evidence="1" type="ORF">Fadolivirus_1_679</name>
</gene>
<accession>A0A7D3V8W2</accession>